<comment type="caution">
    <text evidence="1">The sequence shown here is derived from an EMBL/GenBank/DDBJ whole genome shotgun (WGS) entry which is preliminary data.</text>
</comment>
<evidence type="ECO:0000313" key="2">
    <source>
        <dbReference type="Proteomes" id="UP000024635"/>
    </source>
</evidence>
<name>A0A016U3U9_9BILA</name>
<dbReference type="EMBL" id="JARK01001396">
    <property type="protein sequence ID" value="EYC09502.1"/>
    <property type="molecule type" value="Genomic_DNA"/>
</dbReference>
<sequence>MRREKQASARIVQSHGDKYLIEQTAASPFDSVVERCGCRLSLCLSVHAFALLKTDPRNHLHLQAAATHAFTSDSFLYQNTDRDHIVSGSPRSMCHPLA</sequence>
<protein>
    <submittedName>
        <fullName evidence="1">Uncharacterized protein</fullName>
    </submittedName>
</protein>
<organism evidence="1 2">
    <name type="scientific">Ancylostoma ceylanicum</name>
    <dbReference type="NCBI Taxonomy" id="53326"/>
    <lineage>
        <taxon>Eukaryota</taxon>
        <taxon>Metazoa</taxon>
        <taxon>Ecdysozoa</taxon>
        <taxon>Nematoda</taxon>
        <taxon>Chromadorea</taxon>
        <taxon>Rhabditida</taxon>
        <taxon>Rhabditina</taxon>
        <taxon>Rhabditomorpha</taxon>
        <taxon>Strongyloidea</taxon>
        <taxon>Ancylostomatidae</taxon>
        <taxon>Ancylostomatinae</taxon>
        <taxon>Ancylostoma</taxon>
    </lineage>
</organism>
<reference evidence="2" key="1">
    <citation type="journal article" date="2015" name="Nat. Genet.">
        <title>The genome and transcriptome of the zoonotic hookworm Ancylostoma ceylanicum identify infection-specific gene families.</title>
        <authorList>
            <person name="Schwarz E.M."/>
            <person name="Hu Y."/>
            <person name="Antoshechkin I."/>
            <person name="Miller M.M."/>
            <person name="Sternberg P.W."/>
            <person name="Aroian R.V."/>
        </authorList>
    </citation>
    <scope>NUCLEOTIDE SEQUENCE</scope>
    <source>
        <strain evidence="2">HY135</strain>
    </source>
</reference>
<dbReference type="Proteomes" id="UP000024635">
    <property type="component" value="Unassembled WGS sequence"/>
</dbReference>
<accession>A0A016U3U9</accession>
<dbReference type="AlphaFoldDB" id="A0A016U3U9"/>
<evidence type="ECO:0000313" key="1">
    <source>
        <dbReference type="EMBL" id="EYC09502.1"/>
    </source>
</evidence>
<keyword evidence="2" id="KW-1185">Reference proteome</keyword>
<proteinExistence type="predicted"/>
<gene>
    <name evidence="1" type="primary">Acey_s0060.g3156</name>
    <name evidence="1" type="ORF">Y032_0060g3156</name>
</gene>